<evidence type="ECO:0000256" key="2">
    <source>
        <dbReference type="ARBA" id="ARBA00006047"/>
    </source>
</evidence>
<keyword evidence="3" id="KW-0021">Allosteric enzyme</keyword>
<dbReference type="Gene3D" id="3.40.50.2000">
    <property type="entry name" value="Glycogen Phosphorylase B"/>
    <property type="match status" value="3"/>
</dbReference>
<dbReference type="Proteomes" id="UP000276417">
    <property type="component" value="Chromosome 1"/>
</dbReference>
<comment type="catalytic activity">
    <reaction evidence="1">
        <text>[(1-&gt;4)-alpha-D-glucosyl](n) + phosphate = [(1-&gt;4)-alpha-D-glucosyl](n-1) + alpha-D-glucose 1-phosphate</text>
        <dbReference type="Rhea" id="RHEA:41732"/>
        <dbReference type="Rhea" id="RHEA-COMP:9584"/>
        <dbReference type="Rhea" id="RHEA-COMP:9586"/>
        <dbReference type="ChEBI" id="CHEBI:15444"/>
        <dbReference type="ChEBI" id="CHEBI:43474"/>
        <dbReference type="ChEBI" id="CHEBI:58601"/>
        <dbReference type="EC" id="2.4.1.1"/>
    </reaction>
</comment>
<dbReference type="Pfam" id="PF11897">
    <property type="entry name" value="DUF3417"/>
    <property type="match status" value="1"/>
</dbReference>
<reference evidence="6 7" key="1">
    <citation type="submission" date="2018-11" db="EMBL/GenBank/DDBJ databases">
        <title>Deinococcus shelandsis sp. nov., isolated from South Shetland Islands soil of Antarctica.</title>
        <authorList>
            <person name="Tian J."/>
        </authorList>
    </citation>
    <scope>NUCLEOTIDE SEQUENCE [LARGE SCALE GENOMIC DNA]</scope>
    <source>
        <strain evidence="6 7">S14-83T</strain>
    </source>
</reference>
<gene>
    <name evidence="6" type="ORF">EHF33_06220</name>
</gene>
<comment type="similarity">
    <text evidence="2">Belongs to the glycogen phosphorylase family.</text>
</comment>
<sequence>MNVIGKVTVLPRLPKALARLEELAYNLYWSWTPKAQALYQTLDPANWERFQHNPVQTLLETPSARLESLAADPDYLGNYHAVLADFDAYMNKGAWGKGEVWAATNAAELPPVAYFSMEYGFHESLPIYSGGLGVLAGDHCKSASDLGLPFTAVGMLFHQGYFRQLFNKDGWQEEAYDELNLTTLPIRPALTKSGEVAKVSVRVAGRDVVMQVWSLRIGRIQVLLLDANVPENSEDDRKMTARLYGGNQELRIQQYVLLGVGGIRALRALDVPASVYHMNEGHAALMGLERMREYVAQGLDFRTALEATASSTLFTTHTPVAAGNDAFAYEMMDRYIGDWPAQLATSRSELYDLAEHAQNWDGHLVPTFSMTVFALRMSRMANGVSELHGEVSRGMWNFLYEGADEEEVPIGHVTNGAHNLTFLAQQFRDLYSTVLPGNWIERLEDKQMWDDINTIPDAQLSATQHELKEEMIAFVRVRLQEQLRRTGAPAAEVAAAGETLSADALTIGFARRFATYKRATLLFRDRERLSKIVNNPERPVQFIFAGKAHPADNPGKAFIQEIYKLSRDPEFAGKIIIVENYDMNVARHLVQGVDIWLNNPRRPLEASGTSGMKASFNGAPNFSILDGWWREGYDTTNGWPIGEEREYTDLNIQDDADSFSMYETLENTIVPLYYGKDAQGQNHGWLKTVRRAIITVNPEFAMQRQVIDYVQQFYLPLAQRAAKVDANNFEKARTLGSWKSWVRQQWQHVQIHATAQLPATVQPGEEVKVSAQVTPAGIQESELHVEAVLKHGEDTLHVPMKATGGGNYEVSIPLTDSGLYSVGVRAMPYSADLSNPIELGLIKWA</sequence>
<feature type="modified residue" description="N6-(pyridoxal phosphate)lysine" evidence="4">
    <location>
        <position position="613"/>
    </location>
</feature>
<evidence type="ECO:0000313" key="7">
    <source>
        <dbReference type="Proteomes" id="UP000276417"/>
    </source>
</evidence>
<dbReference type="KEGG" id="dph:EHF33_06220"/>
<dbReference type="OrthoDB" id="9760804at2"/>
<dbReference type="PIRSF" id="PIRSF000460">
    <property type="entry name" value="Pprylas_GlgP"/>
    <property type="match status" value="1"/>
</dbReference>
<evidence type="ECO:0000256" key="4">
    <source>
        <dbReference type="PIRSR" id="PIRSR000460-1"/>
    </source>
</evidence>
<dbReference type="InterPro" id="IPR000811">
    <property type="entry name" value="Glyco_trans_35"/>
</dbReference>
<evidence type="ECO:0000259" key="5">
    <source>
        <dbReference type="Pfam" id="PF11897"/>
    </source>
</evidence>
<dbReference type="Pfam" id="PF00343">
    <property type="entry name" value="Phosphorylase"/>
    <property type="match status" value="1"/>
</dbReference>
<dbReference type="InterPro" id="IPR011834">
    <property type="entry name" value="Agluc_phsphrylas"/>
</dbReference>
<dbReference type="NCBIfam" id="TIGR02094">
    <property type="entry name" value="more_P_ylases"/>
    <property type="match status" value="1"/>
</dbReference>
<dbReference type="GO" id="GO:0030170">
    <property type="term" value="F:pyridoxal phosphate binding"/>
    <property type="evidence" value="ECO:0007669"/>
    <property type="project" value="InterPro"/>
</dbReference>
<evidence type="ECO:0000256" key="1">
    <source>
        <dbReference type="ARBA" id="ARBA00001275"/>
    </source>
</evidence>
<name>A0A3G8YMM0_9DEIO</name>
<dbReference type="EMBL" id="CP034183">
    <property type="protein sequence ID" value="AZI42396.1"/>
    <property type="molecule type" value="Genomic_DNA"/>
</dbReference>
<dbReference type="RefSeq" id="WP_124868909.1">
    <property type="nucleotide sequence ID" value="NZ_CP034183.1"/>
</dbReference>
<evidence type="ECO:0000256" key="3">
    <source>
        <dbReference type="ARBA" id="ARBA00022533"/>
    </source>
</evidence>
<keyword evidence="7" id="KW-1185">Reference proteome</keyword>
<accession>A0A3G8YMM0</accession>
<dbReference type="InterPro" id="IPR052182">
    <property type="entry name" value="Glycogen/Maltodextrin_Phosph"/>
</dbReference>
<evidence type="ECO:0000313" key="6">
    <source>
        <dbReference type="EMBL" id="AZI42396.1"/>
    </source>
</evidence>
<dbReference type="InterPro" id="IPR024517">
    <property type="entry name" value="Glycogen_phosphorylase_DUF3417"/>
</dbReference>
<feature type="domain" description="DUF3417" evidence="5">
    <location>
        <begin position="13"/>
        <end position="125"/>
    </location>
</feature>
<dbReference type="SUPFAM" id="SSF53756">
    <property type="entry name" value="UDP-Glycosyltransferase/glycogen phosphorylase"/>
    <property type="match status" value="1"/>
</dbReference>
<proteinExistence type="inferred from homology"/>
<dbReference type="GO" id="GO:0008184">
    <property type="term" value="F:glycogen phosphorylase activity"/>
    <property type="evidence" value="ECO:0007669"/>
    <property type="project" value="InterPro"/>
</dbReference>
<dbReference type="PANTHER" id="PTHR42655:SF1">
    <property type="entry name" value="GLYCOGEN PHOSPHORYLASE"/>
    <property type="match status" value="1"/>
</dbReference>
<keyword evidence="6" id="KW-0808">Transferase</keyword>
<dbReference type="PANTHER" id="PTHR42655">
    <property type="entry name" value="GLYCOGEN PHOSPHORYLASE"/>
    <property type="match status" value="1"/>
</dbReference>
<protein>
    <submittedName>
        <fullName evidence="6">Glycosyltransferase family 1 protein</fullName>
    </submittedName>
</protein>
<keyword evidence="4" id="KW-0663">Pyridoxal phosphate</keyword>
<dbReference type="AlphaFoldDB" id="A0A3G8YMM0"/>
<organism evidence="6 7">
    <name type="scientific">Deinococcus psychrotolerans</name>
    <dbReference type="NCBI Taxonomy" id="2489213"/>
    <lineage>
        <taxon>Bacteria</taxon>
        <taxon>Thermotogati</taxon>
        <taxon>Deinococcota</taxon>
        <taxon>Deinococci</taxon>
        <taxon>Deinococcales</taxon>
        <taxon>Deinococcaceae</taxon>
        <taxon>Deinococcus</taxon>
    </lineage>
</organism>
<dbReference type="GO" id="GO:0005975">
    <property type="term" value="P:carbohydrate metabolic process"/>
    <property type="evidence" value="ECO:0007669"/>
    <property type="project" value="InterPro"/>
</dbReference>